<evidence type="ECO:0000256" key="9">
    <source>
        <dbReference type="ARBA" id="ARBA00064153"/>
    </source>
</evidence>
<feature type="non-terminal residue" evidence="13">
    <location>
        <position position="174"/>
    </location>
</feature>
<evidence type="ECO:0000256" key="6">
    <source>
        <dbReference type="ARBA" id="ARBA00023170"/>
    </source>
</evidence>
<keyword evidence="4" id="KW-0677">Repeat</keyword>
<comment type="function">
    <text evidence="8">Binds to extracellular matrix proteins. Binds to pathogen-associated molecular patterns (PAMPs) present on the cell walls of Gram-positive and Gram-negative bacteria and fungi, behaving as a pattern recognition receptor (PRR). Induces bacterial and fungal aggregation and subsequent inhibition of PAMP-induced cytokine release. Does not possess intrinsic bactericidal activity. May play a role in the innate defense and homeostasis of certain epithelial surfaces.</text>
</comment>
<dbReference type="GO" id="GO:0005886">
    <property type="term" value="C:plasma membrane"/>
    <property type="evidence" value="ECO:0007669"/>
    <property type="project" value="TreeGrafter"/>
</dbReference>
<dbReference type="PANTHER" id="PTHR48071:SF15">
    <property type="entry name" value="SRCR DOMAIN-CONTAINING PROTEIN"/>
    <property type="match status" value="1"/>
</dbReference>
<evidence type="ECO:0000256" key="10">
    <source>
        <dbReference type="ARBA" id="ARBA00069168"/>
    </source>
</evidence>
<dbReference type="PANTHER" id="PTHR48071">
    <property type="entry name" value="SRCR DOMAIN-CONTAINING PROTEIN"/>
    <property type="match status" value="1"/>
</dbReference>
<gene>
    <name evidence="13" type="primary">Dmbt1_0</name>
    <name evidence="13" type="ORF">STEPAR_R00785</name>
</gene>
<feature type="disulfide bond" evidence="11">
    <location>
        <begin position="31"/>
        <end position="92"/>
    </location>
</feature>
<comment type="subcellular location">
    <subcellularLocation>
        <location evidence="1">Secreted</location>
    </subcellularLocation>
</comment>
<dbReference type="PRINTS" id="PR00258">
    <property type="entry name" value="SPERACTRCPTR"/>
</dbReference>
<reference evidence="13 14" key="1">
    <citation type="submission" date="2019-09" db="EMBL/GenBank/DDBJ databases">
        <title>Bird 10,000 Genomes (B10K) Project - Family phase.</title>
        <authorList>
            <person name="Zhang G."/>
        </authorList>
    </citation>
    <scope>NUCLEOTIDE SEQUENCE [LARGE SCALE GENOMIC DNA]</scope>
    <source>
        <strain evidence="13">B10K-DU-001-20</strain>
        <tissue evidence="13">Muscle</tissue>
    </source>
</reference>
<keyword evidence="14" id="KW-1185">Reference proteome</keyword>
<dbReference type="EMBL" id="VWZL01000737">
    <property type="protein sequence ID" value="NXG82793.1"/>
    <property type="molecule type" value="Genomic_DNA"/>
</dbReference>
<evidence type="ECO:0000259" key="12">
    <source>
        <dbReference type="PROSITE" id="PS50287"/>
    </source>
</evidence>
<evidence type="ECO:0000256" key="8">
    <source>
        <dbReference type="ARBA" id="ARBA00058074"/>
    </source>
</evidence>
<dbReference type="GO" id="GO:0004252">
    <property type="term" value="F:serine-type endopeptidase activity"/>
    <property type="evidence" value="ECO:0007669"/>
    <property type="project" value="TreeGrafter"/>
</dbReference>
<comment type="subunit">
    <text evidence="9">Interacts with LGALS1 and laminin.</text>
</comment>
<dbReference type="PROSITE" id="PS50287">
    <property type="entry name" value="SRCR_2"/>
    <property type="match status" value="2"/>
</dbReference>
<dbReference type="FunFam" id="3.10.250.10:FF:000007">
    <property type="entry name" value="Soluble scavenger receptor cysteine-rich domain-containing protein SSC5D"/>
    <property type="match status" value="1"/>
</dbReference>
<keyword evidence="3" id="KW-0732">Signal</keyword>
<feature type="domain" description="SRCR" evidence="12">
    <location>
        <begin position="130"/>
        <end position="174"/>
    </location>
</feature>
<dbReference type="InterPro" id="IPR036772">
    <property type="entry name" value="SRCR-like_dom_sf"/>
</dbReference>
<evidence type="ECO:0000256" key="2">
    <source>
        <dbReference type="ARBA" id="ARBA00022525"/>
    </source>
</evidence>
<keyword evidence="6" id="KW-0675">Receptor</keyword>
<evidence type="ECO:0000256" key="5">
    <source>
        <dbReference type="ARBA" id="ARBA00023157"/>
    </source>
</evidence>
<name>A0A7K9F2D5_STEPR</name>
<sequence>RCAGRLEIFHDGHWGTVCDDLWGLPDAAVVCRQLGCGAALDAPRAAFFGEGTGPIWLDDVRCQGNESSLLGCLASPWGLTNCQHREDAAVVCAGARDGGVAGGQAVPVPMQWAQGSGWCHGDVPAEPFQLRLVGGPGRCAGRLEVNHAGQWGTVCDDGWSGTNAAVVCRELSCG</sequence>
<dbReference type="SMART" id="SM00202">
    <property type="entry name" value="SR"/>
    <property type="match status" value="1"/>
</dbReference>
<keyword evidence="7" id="KW-0325">Glycoprotein</keyword>
<feature type="non-terminal residue" evidence="13">
    <location>
        <position position="1"/>
    </location>
</feature>
<dbReference type="GO" id="GO:0031638">
    <property type="term" value="P:zymogen activation"/>
    <property type="evidence" value="ECO:0007669"/>
    <property type="project" value="TreeGrafter"/>
</dbReference>
<evidence type="ECO:0000256" key="4">
    <source>
        <dbReference type="ARBA" id="ARBA00022737"/>
    </source>
</evidence>
<dbReference type="SUPFAM" id="SSF56487">
    <property type="entry name" value="SRCR-like"/>
    <property type="match status" value="2"/>
</dbReference>
<comment type="caution">
    <text evidence="11">Lacks conserved residue(s) required for the propagation of feature annotation.</text>
</comment>
<comment type="caution">
    <text evidence="13">The sequence shown here is derived from an EMBL/GenBank/DDBJ whole genome shotgun (WGS) entry which is preliminary data.</text>
</comment>
<keyword evidence="5 11" id="KW-1015">Disulfide bond</keyword>
<dbReference type="Gene3D" id="3.10.250.10">
    <property type="entry name" value="SRCR-like domain"/>
    <property type="match status" value="2"/>
</dbReference>
<dbReference type="Pfam" id="PF00530">
    <property type="entry name" value="SRCR"/>
    <property type="match status" value="2"/>
</dbReference>
<keyword evidence="2" id="KW-0964">Secreted</keyword>
<protein>
    <recommendedName>
        <fullName evidence="10">Soluble scavenger receptor cysteine-rich domain-containing protein SSC5D</fullName>
    </recommendedName>
</protein>
<evidence type="ECO:0000256" key="1">
    <source>
        <dbReference type="ARBA" id="ARBA00004613"/>
    </source>
</evidence>
<organism evidence="13 14">
    <name type="scientific">Stercorarius parasiticus</name>
    <name type="common">Parasitic jaeger</name>
    <name type="synonym">Arctic skua</name>
    <dbReference type="NCBI Taxonomy" id="54059"/>
    <lineage>
        <taxon>Eukaryota</taxon>
        <taxon>Metazoa</taxon>
        <taxon>Chordata</taxon>
        <taxon>Craniata</taxon>
        <taxon>Vertebrata</taxon>
        <taxon>Euteleostomi</taxon>
        <taxon>Archelosauria</taxon>
        <taxon>Archosauria</taxon>
        <taxon>Dinosauria</taxon>
        <taxon>Saurischia</taxon>
        <taxon>Theropoda</taxon>
        <taxon>Coelurosauria</taxon>
        <taxon>Aves</taxon>
        <taxon>Neognathae</taxon>
        <taxon>Neoaves</taxon>
        <taxon>Charadriiformes</taxon>
        <taxon>Stercorariidae</taxon>
        <taxon>Stercorarius</taxon>
    </lineage>
</organism>
<evidence type="ECO:0000256" key="3">
    <source>
        <dbReference type="ARBA" id="ARBA00022729"/>
    </source>
</evidence>
<feature type="disulfide bond" evidence="11">
    <location>
        <begin position="62"/>
        <end position="72"/>
    </location>
</feature>
<evidence type="ECO:0000256" key="7">
    <source>
        <dbReference type="ARBA" id="ARBA00023180"/>
    </source>
</evidence>
<feature type="disulfide bond" evidence="11">
    <location>
        <begin position="18"/>
        <end position="82"/>
    </location>
</feature>
<dbReference type="Proteomes" id="UP000532908">
    <property type="component" value="Unassembled WGS sequence"/>
</dbReference>
<dbReference type="AlphaFoldDB" id="A0A7K9F2D5"/>
<evidence type="ECO:0000313" key="14">
    <source>
        <dbReference type="Proteomes" id="UP000532908"/>
    </source>
</evidence>
<evidence type="ECO:0000256" key="11">
    <source>
        <dbReference type="PROSITE-ProRule" id="PRU00196"/>
    </source>
</evidence>
<accession>A0A7K9F2D5</accession>
<dbReference type="InterPro" id="IPR001190">
    <property type="entry name" value="SRCR"/>
</dbReference>
<evidence type="ECO:0000313" key="13">
    <source>
        <dbReference type="EMBL" id="NXG82793.1"/>
    </source>
</evidence>
<feature type="domain" description="SRCR" evidence="12">
    <location>
        <begin position="1"/>
        <end position="93"/>
    </location>
</feature>
<proteinExistence type="predicted"/>